<dbReference type="RefSeq" id="XP_028885270.1">
    <property type="nucleotide sequence ID" value="XM_029023246.1"/>
</dbReference>
<dbReference type="GO" id="GO:0008936">
    <property type="term" value="F:nicotinamidase activity"/>
    <property type="evidence" value="ECO:0007669"/>
    <property type="project" value="UniProtKB-EC"/>
</dbReference>
<protein>
    <recommendedName>
        <fullName evidence="6">nicotinamidase</fullName>
        <ecNumber evidence="6">3.5.1.19</ecNumber>
    </recommendedName>
    <alternativeName>
        <fullName evidence="7">Nicotinamide deamidase</fullName>
    </alternativeName>
</protein>
<gene>
    <name evidence="10" type="ORF">TM35_000062090</name>
</gene>
<evidence type="ECO:0000256" key="1">
    <source>
        <dbReference type="ARBA" id="ARBA00006336"/>
    </source>
</evidence>
<evidence type="ECO:0000256" key="6">
    <source>
        <dbReference type="ARBA" id="ARBA00039017"/>
    </source>
</evidence>
<dbReference type="VEuPathDB" id="TriTrypDB:TM35_000062090"/>
<reference evidence="10 11" key="1">
    <citation type="submission" date="2017-03" db="EMBL/GenBank/DDBJ databases">
        <title>An alternative strategy for trypanosome survival in the mammalian bloodstream revealed through genome and transcriptome analysis of the ubiquitous bovine parasite Trypanosoma (Megatrypanum) theileri.</title>
        <authorList>
            <person name="Kelly S."/>
            <person name="Ivens A."/>
            <person name="Mott A."/>
            <person name="O'Neill E."/>
            <person name="Emms D."/>
            <person name="Macleod O."/>
            <person name="Voorheis P."/>
            <person name="Matthews J."/>
            <person name="Matthews K."/>
            <person name="Carrington M."/>
        </authorList>
    </citation>
    <scope>NUCLEOTIDE SEQUENCE [LARGE SCALE GENOMIC DNA]</scope>
    <source>
        <strain evidence="10">Edinburgh</strain>
    </source>
</reference>
<dbReference type="InterPro" id="IPR052347">
    <property type="entry name" value="Isochorismatase_Nicotinamidase"/>
</dbReference>
<keyword evidence="11" id="KW-1185">Reference proteome</keyword>
<dbReference type="GeneID" id="39983026"/>
<dbReference type="Proteomes" id="UP000192257">
    <property type="component" value="Unassembled WGS sequence"/>
</dbReference>
<name>A0A1X0P2N6_9TRYP</name>
<dbReference type="STRING" id="67003.A0A1X0P2N6"/>
<comment type="pathway">
    <text evidence="5">Cofactor biosynthesis; nicotinate biosynthesis; nicotinate from nicotinamide: step 1/1.</text>
</comment>
<feature type="domain" description="Isochorismatase-like" evidence="9">
    <location>
        <begin position="12"/>
        <end position="196"/>
    </location>
</feature>
<dbReference type="InterPro" id="IPR036380">
    <property type="entry name" value="Isochorismatase-like_sf"/>
</dbReference>
<evidence type="ECO:0000256" key="5">
    <source>
        <dbReference type="ARBA" id="ARBA00037900"/>
    </source>
</evidence>
<evidence type="ECO:0000313" key="10">
    <source>
        <dbReference type="EMBL" id="ORC91204.1"/>
    </source>
</evidence>
<sequence>MPLSDVSPVHDALLIVDMQNDFVRPDGALAVPAAPEVIPVINEICRRRSFRAVVLTKDWHPPDHCSFRRSNNNNNNKDNNNDNNNNNGGPWPPHCVRGTPGAELHADLQTAAATHIIHKGVSAAAESYSAFADECGTTTGLAALLRGLSVRRVWICGVAYEYCVYFTARDAVRAGFEVVVLQDATRAVDTTVVPARMLELQREGVVHVNSGVLAEACPSACACEDCCCNNDDQNGNINDAPCKCTLNTDMMCKTAMTTATTAATVRTSLPS</sequence>
<dbReference type="OrthoDB" id="1739143at2759"/>
<dbReference type="InterPro" id="IPR000868">
    <property type="entry name" value="Isochorismatase-like_dom"/>
</dbReference>
<evidence type="ECO:0000259" key="9">
    <source>
        <dbReference type="Pfam" id="PF00857"/>
    </source>
</evidence>
<feature type="compositionally biased region" description="Low complexity" evidence="8">
    <location>
        <begin position="71"/>
        <end position="87"/>
    </location>
</feature>
<dbReference type="SUPFAM" id="SSF52499">
    <property type="entry name" value="Isochorismatase-like hydrolases"/>
    <property type="match status" value="1"/>
</dbReference>
<dbReference type="AlphaFoldDB" id="A0A1X0P2N6"/>
<evidence type="ECO:0000256" key="8">
    <source>
        <dbReference type="SAM" id="MobiDB-lite"/>
    </source>
</evidence>
<dbReference type="GO" id="GO:0046872">
    <property type="term" value="F:metal ion binding"/>
    <property type="evidence" value="ECO:0007669"/>
    <property type="project" value="UniProtKB-KW"/>
</dbReference>
<dbReference type="CDD" id="cd01011">
    <property type="entry name" value="nicotinamidase"/>
    <property type="match status" value="1"/>
</dbReference>
<evidence type="ECO:0000256" key="3">
    <source>
        <dbReference type="ARBA" id="ARBA00022723"/>
    </source>
</evidence>
<dbReference type="EMBL" id="NBCO01000006">
    <property type="protein sequence ID" value="ORC91204.1"/>
    <property type="molecule type" value="Genomic_DNA"/>
</dbReference>
<dbReference type="GO" id="GO:0019363">
    <property type="term" value="P:pyridine nucleotide biosynthetic process"/>
    <property type="evidence" value="ECO:0007669"/>
    <property type="project" value="UniProtKB-KW"/>
</dbReference>
<evidence type="ECO:0000256" key="7">
    <source>
        <dbReference type="ARBA" id="ARBA00043224"/>
    </source>
</evidence>
<evidence type="ECO:0000313" key="11">
    <source>
        <dbReference type="Proteomes" id="UP000192257"/>
    </source>
</evidence>
<dbReference type="Pfam" id="PF00857">
    <property type="entry name" value="Isochorismatase"/>
    <property type="match status" value="1"/>
</dbReference>
<feature type="region of interest" description="Disordered" evidence="8">
    <location>
        <begin position="64"/>
        <end position="96"/>
    </location>
</feature>
<evidence type="ECO:0000256" key="4">
    <source>
        <dbReference type="ARBA" id="ARBA00022801"/>
    </source>
</evidence>
<dbReference type="Gene3D" id="3.40.50.850">
    <property type="entry name" value="Isochorismatase-like"/>
    <property type="match status" value="1"/>
</dbReference>
<comment type="similarity">
    <text evidence="1">Belongs to the isochorismatase family.</text>
</comment>
<dbReference type="PANTHER" id="PTHR11080">
    <property type="entry name" value="PYRAZINAMIDASE/NICOTINAMIDASE"/>
    <property type="match status" value="1"/>
</dbReference>
<accession>A0A1X0P2N6</accession>
<comment type="caution">
    <text evidence="10">The sequence shown here is derived from an EMBL/GenBank/DDBJ whole genome shotgun (WGS) entry which is preliminary data.</text>
</comment>
<dbReference type="PANTHER" id="PTHR11080:SF2">
    <property type="entry name" value="LD05707P"/>
    <property type="match status" value="1"/>
</dbReference>
<dbReference type="EC" id="3.5.1.19" evidence="6"/>
<organism evidence="10 11">
    <name type="scientific">Trypanosoma theileri</name>
    <dbReference type="NCBI Taxonomy" id="67003"/>
    <lineage>
        <taxon>Eukaryota</taxon>
        <taxon>Discoba</taxon>
        <taxon>Euglenozoa</taxon>
        <taxon>Kinetoplastea</taxon>
        <taxon>Metakinetoplastina</taxon>
        <taxon>Trypanosomatida</taxon>
        <taxon>Trypanosomatidae</taxon>
        <taxon>Trypanosoma</taxon>
    </lineage>
</organism>
<keyword evidence="2" id="KW-0662">Pyridine nucleotide biosynthesis</keyword>
<proteinExistence type="inferred from homology"/>
<keyword evidence="4" id="KW-0378">Hydrolase</keyword>
<keyword evidence="3" id="KW-0479">Metal-binding</keyword>
<evidence type="ECO:0000256" key="2">
    <source>
        <dbReference type="ARBA" id="ARBA00022642"/>
    </source>
</evidence>